<keyword evidence="3" id="KW-1185">Reference proteome</keyword>
<name>A0A1H8PXK1_9ACTN</name>
<evidence type="ECO:0000256" key="1">
    <source>
        <dbReference type="SAM" id="Phobius"/>
    </source>
</evidence>
<proteinExistence type="predicted"/>
<dbReference type="EMBL" id="FODD01000027">
    <property type="protein sequence ID" value="SEO46273.1"/>
    <property type="molecule type" value="Genomic_DNA"/>
</dbReference>
<keyword evidence="1" id="KW-0472">Membrane</keyword>
<keyword evidence="1" id="KW-1133">Transmembrane helix</keyword>
<feature type="transmembrane region" description="Helical" evidence="1">
    <location>
        <begin position="55"/>
        <end position="77"/>
    </location>
</feature>
<protein>
    <submittedName>
        <fullName evidence="2">Uncharacterized protein</fullName>
    </submittedName>
</protein>
<reference evidence="2 3" key="1">
    <citation type="submission" date="2016-10" db="EMBL/GenBank/DDBJ databases">
        <authorList>
            <person name="de Groot N.N."/>
        </authorList>
    </citation>
    <scope>NUCLEOTIDE SEQUENCE [LARGE SCALE GENOMIC DNA]</scope>
    <source>
        <strain evidence="2 3">CGMCC 4.2026</strain>
    </source>
</reference>
<dbReference type="Proteomes" id="UP000181951">
    <property type="component" value="Unassembled WGS sequence"/>
</dbReference>
<organism evidence="2 3">
    <name type="scientific">Actinacidiphila rubida</name>
    <dbReference type="NCBI Taxonomy" id="310780"/>
    <lineage>
        <taxon>Bacteria</taxon>
        <taxon>Bacillati</taxon>
        <taxon>Actinomycetota</taxon>
        <taxon>Actinomycetes</taxon>
        <taxon>Kitasatosporales</taxon>
        <taxon>Streptomycetaceae</taxon>
        <taxon>Actinacidiphila</taxon>
    </lineage>
</organism>
<gene>
    <name evidence="2" type="ORF">SAMN05216267_102747</name>
</gene>
<evidence type="ECO:0000313" key="2">
    <source>
        <dbReference type="EMBL" id="SEO46273.1"/>
    </source>
</evidence>
<feature type="transmembrane region" description="Helical" evidence="1">
    <location>
        <begin position="152"/>
        <end position="177"/>
    </location>
</feature>
<keyword evidence="1" id="KW-0812">Transmembrane</keyword>
<dbReference type="AlphaFoldDB" id="A0A1H8PXK1"/>
<accession>A0A1H8PXK1</accession>
<feature type="transmembrane region" description="Helical" evidence="1">
    <location>
        <begin position="23"/>
        <end position="43"/>
    </location>
</feature>
<sequence length="193" mass="20003">MVTLLTTEHYNLQTRRAATIGEANGRASIFLGAVSAGLIAIGFHGTSSGRAPGTVLFDVLVLSCLSFLGGVTFLRCVELAIDDWQYYLGITALRQRYVTLAPELAELVASEAGAEQSATMLTPGRQVFQMTLTVAGSIGVITGVLAGADAGVLAYGLHAAFGPAVGVGAAVGLLVTVTCDRFQRARWSGAIRA</sequence>
<feature type="transmembrane region" description="Helical" evidence="1">
    <location>
        <begin position="127"/>
        <end position="146"/>
    </location>
</feature>
<evidence type="ECO:0000313" key="3">
    <source>
        <dbReference type="Proteomes" id="UP000181951"/>
    </source>
</evidence>